<dbReference type="NCBIfam" id="TIGR00281">
    <property type="entry name" value="SMC-Scp complex subunit ScpB"/>
    <property type="match status" value="1"/>
</dbReference>
<keyword evidence="1" id="KW-0963">Cytoplasm</keyword>
<keyword evidence="2" id="KW-0132">Cell division</keyword>
<protein>
    <recommendedName>
        <fullName evidence="8">SMC-Scp complex subunit ScpB</fullName>
    </recommendedName>
</protein>
<proteinExistence type="predicted"/>
<evidence type="ECO:0000256" key="5">
    <source>
        <dbReference type="SAM" id="MobiDB-lite"/>
    </source>
</evidence>
<evidence type="ECO:0000313" key="6">
    <source>
        <dbReference type="EMBL" id="QDT18704.1"/>
    </source>
</evidence>
<dbReference type="OrthoDB" id="9806226at2"/>
<feature type="region of interest" description="Disordered" evidence="5">
    <location>
        <begin position="237"/>
        <end position="296"/>
    </location>
</feature>
<dbReference type="GO" id="GO:0051301">
    <property type="term" value="P:cell division"/>
    <property type="evidence" value="ECO:0007669"/>
    <property type="project" value="UniProtKB-KW"/>
</dbReference>
<sequence length="296" mass="33068">MFPGPASHHHACGLVTPKNTSLADSVFQQIPARGFLWNFQTRSEQSSSLLFATDQEVDTRRSLKMAKVEAVLFVADGALSTRKIAQLATLANAKEAKELIDQLNDALAASQSAFHIKRVATGYRMMTHPQFSFWLNKLHQRQAALKLSPPAMETLAIVVYRQPITRADIESVRGVQSAEMLKQLMDRGLVRIGGKDDSLGRPFLYETTRKFLEIFGLKNLEDLPMADMLRPAPEEPVKAAIEETEDETEDTSESEEVAELSTDAEEQTEEISEVEESDSFEDFEDEDSEDEDLEAA</sequence>
<dbReference type="RefSeq" id="WP_145180445.1">
    <property type="nucleotide sequence ID" value="NZ_CP036266.1"/>
</dbReference>
<keyword evidence="3" id="KW-0159">Chromosome partition</keyword>
<feature type="compositionally biased region" description="Acidic residues" evidence="5">
    <location>
        <begin position="242"/>
        <end position="296"/>
    </location>
</feature>
<dbReference type="PANTHER" id="PTHR34298">
    <property type="entry name" value="SEGREGATION AND CONDENSATION PROTEIN B"/>
    <property type="match status" value="1"/>
</dbReference>
<keyword evidence="7" id="KW-1185">Reference proteome</keyword>
<organism evidence="6 7">
    <name type="scientific">Gimesia chilikensis</name>
    <dbReference type="NCBI Taxonomy" id="2605989"/>
    <lineage>
        <taxon>Bacteria</taxon>
        <taxon>Pseudomonadati</taxon>
        <taxon>Planctomycetota</taxon>
        <taxon>Planctomycetia</taxon>
        <taxon>Planctomycetales</taxon>
        <taxon>Planctomycetaceae</taxon>
        <taxon>Gimesia</taxon>
    </lineage>
</organism>
<evidence type="ECO:0000256" key="4">
    <source>
        <dbReference type="ARBA" id="ARBA00023306"/>
    </source>
</evidence>
<dbReference type="Gene3D" id="1.10.10.10">
    <property type="entry name" value="Winged helix-like DNA-binding domain superfamily/Winged helix DNA-binding domain"/>
    <property type="match status" value="2"/>
</dbReference>
<keyword evidence="4" id="KW-0131">Cell cycle</keyword>
<evidence type="ECO:0000256" key="2">
    <source>
        <dbReference type="ARBA" id="ARBA00022618"/>
    </source>
</evidence>
<dbReference type="AlphaFoldDB" id="A0A517PH60"/>
<accession>A0A517PH60</accession>
<evidence type="ECO:0008006" key="8">
    <source>
        <dbReference type="Google" id="ProtNLM"/>
    </source>
</evidence>
<evidence type="ECO:0000256" key="3">
    <source>
        <dbReference type="ARBA" id="ARBA00022829"/>
    </source>
</evidence>
<gene>
    <name evidence="6" type="ORF">HG66A1_04660</name>
</gene>
<name>A0A517PH60_9PLAN</name>
<dbReference type="PANTHER" id="PTHR34298:SF2">
    <property type="entry name" value="SEGREGATION AND CONDENSATION PROTEIN B"/>
    <property type="match status" value="1"/>
</dbReference>
<dbReference type="SUPFAM" id="SSF46785">
    <property type="entry name" value="Winged helix' DNA-binding domain"/>
    <property type="match status" value="2"/>
</dbReference>
<dbReference type="EMBL" id="CP036266">
    <property type="protein sequence ID" value="QDT18704.1"/>
    <property type="molecule type" value="Genomic_DNA"/>
</dbReference>
<reference evidence="6 7" key="1">
    <citation type="submission" date="2019-02" db="EMBL/GenBank/DDBJ databases">
        <title>Deep-cultivation of Planctomycetes and their phenomic and genomic characterization uncovers novel biology.</title>
        <authorList>
            <person name="Wiegand S."/>
            <person name="Jogler M."/>
            <person name="Boedeker C."/>
            <person name="Pinto D."/>
            <person name="Vollmers J."/>
            <person name="Rivas-Marin E."/>
            <person name="Kohn T."/>
            <person name="Peeters S.H."/>
            <person name="Heuer A."/>
            <person name="Rast P."/>
            <person name="Oberbeckmann S."/>
            <person name="Bunk B."/>
            <person name="Jeske O."/>
            <person name="Meyerdierks A."/>
            <person name="Storesund J.E."/>
            <person name="Kallscheuer N."/>
            <person name="Luecker S."/>
            <person name="Lage O.M."/>
            <person name="Pohl T."/>
            <person name="Merkel B.J."/>
            <person name="Hornburger P."/>
            <person name="Mueller R.-W."/>
            <person name="Bruemmer F."/>
            <person name="Labrenz M."/>
            <person name="Spormann A.M."/>
            <person name="Op den Camp H."/>
            <person name="Overmann J."/>
            <person name="Amann R."/>
            <person name="Jetten M.S.M."/>
            <person name="Mascher T."/>
            <person name="Medema M.H."/>
            <person name="Devos D.P."/>
            <person name="Kaster A.-K."/>
            <person name="Ovreas L."/>
            <person name="Rohde M."/>
            <person name="Galperin M.Y."/>
            <person name="Jogler C."/>
        </authorList>
    </citation>
    <scope>NUCLEOTIDE SEQUENCE [LARGE SCALE GENOMIC DNA]</scope>
    <source>
        <strain evidence="6 7">HG66A1</strain>
    </source>
</reference>
<dbReference type="InterPro" id="IPR005234">
    <property type="entry name" value="ScpB_csome_segregation"/>
</dbReference>
<dbReference type="GO" id="GO:0051304">
    <property type="term" value="P:chromosome separation"/>
    <property type="evidence" value="ECO:0007669"/>
    <property type="project" value="InterPro"/>
</dbReference>
<dbReference type="Pfam" id="PF04079">
    <property type="entry name" value="SMC_ScpB"/>
    <property type="match status" value="1"/>
</dbReference>
<dbReference type="Proteomes" id="UP000320421">
    <property type="component" value="Chromosome"/>
</dbReference>
<dbReference type="InterPro" id="IPR036388">
    <property type="entry name" value="WH-like_DNA-bd_sf"/>
</dbReference>
<evidence type="ECO:0000313" key="7">
    <source>
        <dbReference type="Proteomes" id="UP000320421"/>
    </source>
</evidence>
<dbReference type="InterPro" id="IPR036390">
    <property type="entry name" value="WH_DNA-bd_sf"/>
</dbReference>
<evidence type="ECO:0000256" key="1">
    <source>
        <dbReference type="ARBA" id="ARBA00022490"/>
    </source>
</evidence>